<keyword evidence="12 19" id="KW-0472">Membrane</keyword>
<feature type="binding site" evidence="16">
    <location>
        <position position="64"/>
    </location>
    <ligand>
        <name>substrate</name>
    </ligand>
</feature>
<dbReference type="Proteomes" id="UP000176377">
    <property type="component" value="Unassembled WGS sequence"/>
</dbReference>
<evidence type="ECO:0000256" key="9">
    <source>
        <dbReference type="ARBA" id="ARBA00022840"/>
    </source>
</evidence>
<dbReference type="GO" id="GO:0005886">
    <property type="term" value="C:plasma membrane"/>
    <property type="evidence" value="ECO:0007669"/>
    <property type="project" value="UniProtKB-SubCell"/>
</dbReference>
<evidence type="ECO:0000256" key="14">
    <source>
        <dbReference type="ARBA" id="ARBA00023264"/>
    </source>
</evidence>
<evidence type="ECO:0000256" key="12">
    <source>
        <dbReference type="ARBA" id="ARBA00023136"/>
    </source>
</evidence>
<keyword evidence="14" id="KW-1208">Phospholipid metabolism</keyword>
<evidence type="ECO:0000256" key="15">
    <source>
        <dbReference type="PIRSR" id="PIRSR600829-1"/>
    </source>
</evidence>
<proteinExistence type="inferred from homology"/>
<keyword evidence="9 17" id="KW-0067">ATP-binding</keyword>
<feature type="binding site" evidence="18">
    <location>
        <position position="71"/>
    </location>
    <ligand>
        <name>a divalent metal cation</name>
        <dbReference type="ChEBI" id="CHEBI:60240"/>
    </ligand>
</feature>
<keyword evidence="8" id="KW-0418">Kinase</keyword>
<keyword evidence="18" id="KW-0460">Magnesium</keyword>
<dbReference type="InterPro" id="IPR000829">
    <property type="entry name" value="DAGK"/>
</dbReference>
<evidence type="ECO:0000256" key="1">
    <source>
        <dbReference type="ARBA" id="ARBA00004651"/>
    </source>
</evidence>
<dbReference type="PANTHER" id="PTHR34299">
    <property type="entry name" value="DIACYLGLYCEROL KINASE"/>
    <property type="match status" value="1"/>
</dbReference>
<accession>A0A1F6DG34</accession>
<dbReference type="GO" id="GO:0046872">
    <property type="term" value="F:metal ion binding"/>
    <property type="evidence" value="ECO:0007669"/>
    <property type="project" value="UniProtKB-KW"/>
</dbReference>
<evidence type="ECO:0000313" key="20">
    <source>
        <dbReference type="EMBL" id="OGG60404.1"/>
    </source>
</evidence>
<evidence type="ECO:0000256" key="19">
    <source>
        <dbReference type="SAM" id="Phobius"/>
    </source>
</evidence>
<feature type="binding site" evidence="17">
    <location>
        <begin position="89"/>
        <end position="90"/>
    </location>
    <ligand>
        <name>ATP</name>
        <dbReference type="ChEBI" id="CHEBI:30616"/>
    </ligand>
</feature>
<feature type="transmembrane region" description="Helical" evidence="19">
    <location>
        <begin position="91"/>
        <end position="116"/>
    </location>
</feature>
<dbReference type="AlphaFoldDB" id="A0A1F6DG34"/>
<keyword evidence="7 17" id="KW-0547">Nucleotide-binding</keyword>
<dbReference type="PANTHER" id="PTHR34299:SF1">
    <property type="entry name" value="DIACYLGLYCEROL KINASE"/>
    <property type="match status" value="1"/>
</dbReference>
<evidence type="ECO:0000256" key="18">
    <source>
        <dbReference type="PIRSR" id="PIRSR600829-4"/>
    </source>
</evidence>
<dbReference type="EMBL" id="MFLA01000010">
    <property type="protein sequence ID" value="OGG60404.1"/>
    <property type="molecule type" value="Genomic_DNA"/>
</dbReference>
<keyword evidence="5" id="KW-0808">Transferase</keyword>
<feature type="active site" description="Proton acceptor" evidence="15">
    <location>
        <position position="64"/>
    </location>
</feature>
<comment type="cofactor">
    <cofactor evidence="18">
        <name>Mg(2+)</name>
        <dbReference type="ChEBI" id="CHEBI:18420"/>
    </cofactor>
    <text evidence="18">Mn(2+), Zn(2+), Cd(2+) and Co(2+) support activity to lesser extents.</text>
</comment>
<keyword evidence="13" id="KW-0594">Phospholipid biosynthesis</keyword>
<evidence type="ECO:0000256" key="5">
    <source>
        <dbReference type="ARBA" id="ARBA00022679"/>
    </source>
</evidence>
<feature type="binding site" evidence="17">
    <location>
        <position position="71"/>
    </location>
    <ligand>
        <name>ATP</name>
        <dbReference type="ChEBI" id="CHEBI:30616"/>
    </ligand>
</feature>
<dbReference type="CDD" id="cd14265">
    <property type="entry name" value="UDPK_IM_like"/>
    <property type="match status" value="1"/>
</dbReference>
<evidence type="ECO:0000256" key="8">
    <source>
        <dbReference type="ARBA" id="ARBA00022777"/>
    </source>
</evidence>
<evidence type="ECO:0000256" key="11">
    <source>
        <dbReference type="ARBA" id="ARBA00023098"/>
    </source>
</evidence>
<keyword evidence="6 19" id="KW-0812">Transmembrane</keyword>
<feature type="transmembrane region" description="Helical" evidence="19">
    <location>
        <begin position="26"/>
        <end position="43"/>
    </location>
</feature>
<keyword evidence="3" id="KW-1003">Cell membrane</keyword>
<evidence type="ECO:0000256" key="3">
    <source>
        <dbReference type="ARBA" id="ARBA00022475"/>
    </source>
</evidence>
<evidence type="ECO:0000256" key="17">
    <source>
        <dbReference type="PIRSR" id="PIRSR600829-3"/>
    </source>
</evidence>
<comment type="similarity">
    <text evidence="2">Belongs to the bacterial diacylglycerol kinase family.</text>
</comment>
<feature type="binding site" evidence="17">
    <location>
        <position position="11"/>
    </location>
    <ligand>
        <name>ATP</name>
        <dbReference type="ChEBI" id="CHEBI:30616"/>
    </ligand>
</feature>
<sequence length="121" mass="13427">MIYKAWPNLRYAILGLKVAWRQEAHFRVHVIATVLVILAAFYLDVSMLKLAILMSACGFVIVTEVLNTALEELCDKFALEHDPHIGKIKDLAAAAVFVASVFAFIIGLCIFLPYLAAYVSL</sequence>
<organism evidence="20 21">
    <name type="scientific">Candidatus Kaiserbacteria bacterium RIFCSPHIGHO2_01_FULL_56_24</name>
    <dbReference type="NCBI Taxonomy" id="1798487"/>
    <lineage>
        <taxon>Bacteria</taxon>
        <taxon>Candidatus Kaiseribacteriota</taxon>
    </lineage>
</organism>
<dbReference type="InterPro" id="IPR036945">
    <property type="entry name" value="DAGK_sf"/>
</dbReference>
<dbReference type="Pfam" id="PF01219">
    <property type="entry name" value="DAGK_prokar"/>
    <property type="match status" value="1"/>
</dbReference>
<feature type="binding site" evidence="18">
    <location>
        <position position="23"/>
    </location>
    <ligand>
        <name>a divalent metal cation</name>
        <dbReference type="ChEBI" id="CHEBI:60240"/>
    </ligand>
</feature>
<comment type="caution">
    <text evidence="20">The sequence shown here is derived from an EMBL/GenBank/DDBJ whole genome shotgun (WGS) entry which is preliminary data.</text>
</comment>
<dbReference type="GO" id="GO:0008654">
    <property type="term" value="P:phospholipid biosynthetic process"/>
    <property type="evidence" value="ECO:0007669"/>
    <property type="project" value="UniProtKB-KW"/>
</dbReference>
<reference evidence="20 21" key="1">
    <citation type="journal article" date="2016" name="Nat. Commun.">
        <title>Thousands of microbial genomes shed light on interconnected biogeochemical processes in an aquifer system.</title>
        <authorList>
            <person name="Anantharaman K."/>
            <person name="Brown C.T."/>
            <person name="Hug L.A."/>
            <person name="Sharon I."/>
            <person name="Castelle C.J."/>
            <person name="Probst A.J."/>
            <person name="Thomas B.C."/>
            <person name="Singh A."/>
            <person name="Wilkins M.J."/>
            <person name="Karaoz U."/>
            <person name="Brodie E.L."/>
            <person name="Williams K.H."/>
            <person name="Hubbard S.S."/>
            <person name="Banfield J.F."/>
        </authorList>
    </citation>
    <scope>NUCLEOTIDE SEQUENCE [LARGE SCALE GENOMIC DNA]</scope>
</reference>
<evidence type="ECO:0000313" key="21">
    <source>
        <dbReference type="Proteomes" id="UP000176377"/>
    </source>
</evidence>
<feature type="binding site" evidence="17">
    <location>
        <position position="23"/>
    </location>
    <ligand>
        <name>ATP</name>
        <dbReference type="ChEBI" id="CHEBI:30616"/>
    </ligand>
</feature>
<keyword evidence="4" id="KW-0444">Lipid biosynthesis</keyword>
<evidence type="ECO:0000256" key="16">
    <source>
        <dbReference type="PIRSR" id="PIRSR600829-2"/>
    </source>
</evidence>
<keyword evidence="10 19" id="KW-1133">Transmembrane helix</keyword>
<comment type="subcellular location">
    <subcellularLocation>
        <location evidence="1">Cell membrane</location>
        <topology evidence="1">Multi-pass membrane protein</topology>
    </subcellularLocation>
</comment>
<evidence type="ECO:0000256" key="7">
    <source>
        <dbReference type="ARBA" id="ARBA00022741"/>
    </source>
</evidence>
<keyword evidence="11" id="KW-0443">Lipid metabolism</keyword>
<dbReference type="Gene3D" id="1.10.287.3610">
    <property type="match status" value="1"/>
</dbReference>
<gene>
    <name evidence="20" type="ORF">A2765_03065</name>
</gene>
<evidence type="ECO:0008006" key="22">
    <source>
        <dbReference type="Google" id="ProtNLM"/>
    </source>
</evidence>
<evidence type="ECO:0000256" key="4">
    <source>
        <dbReference type="ARBA" id="ARBA00022516"/>
    </source>
</evidence>
<dbReference type="InterPro" id="IPR033717">
    <property type="entry name" value="UDPK"/>
</dbReference>
<protein>
    <recommendedName>
        <fullName evidence="22">Diacylglycerol kinase</fullName>
    </recommendedName>
</protein>
<evidence type="ECO:0000256" key="13">
    <source>
        <dbReference type="ARBA" id="ARBA00023209"/>
    </source>
</evidence>
<keyword evidence="18" id="KW-0479">Metal-binding</keyword>
<evidence type="ECO:0000256" key="2">
    <source>
        <dbReference type="ARBA" id="ARBA00005967"/>
    </source>
</evidence>
<evidence type="ECO:0000256" key="10">
    <source>
        <dbReference type="ARBA" id="ARBA00022989"/>
    </source>
</evidence>
<dbReference type="GO" id="GO:0005524">
    <property type="term" value="F:ATP binding"/>
    <property type="evidence" value="ECO:0007669"/>
    <property type="project" value="UniProtKB-KW"/>
</dbReference>
<name>A0A1F6DG34_9BACT</name>
<dbReference type="GO" id="GO:0016301">
    <property type="term" value="F:kinase activity"/>
    <property type="evidence" value="ECO:0007669"/>
    <property type="project" value="UniProtKB-KW"/>
</dbReference>
<evidence type="ECO:0000256" key="6">
    <source>
        <dbReference type="ARBA" id="ARBA00022692"/>
    </source>
</evidence>